<gene>
    <name evidence="4" type="ORF">ABNN70_14080</name>
</gene>
<evidence type="ECO:0000256" key="1">
    <source>
        <dbReference type="ARBA" id="ARBA00010702"/>
    </source>
</evidence>
<comment type="similarity">
    <text evidence="1">Belongs to the ADP-ribosylglycohydrolase family.</text>
</comment>
<keyword evidence="3" id="KW-0460">Magnesium</keyword>
<feature type="binding site" evidence="3">
    <location>
        <position position="61"/>
    </location>
    <ligand>
        <name>Mg(2+)</name>
        <dbReference type="ChEBI" id="CHEBI:18420"/>
        <label>1</label>
    </ligand>
</feature>
<name>A0AAU8IEW8_9BACL</name>
<dbReference type="EMBL" id="CP159510">
    <property type="protein sequence ID" value="XCJ16748.1"/>
    <property type="molecule type" value="Genomic_DNA"/>
</dbReference>
<feature type="binding site" evidence="3">
    <location>
        <position position="283"/>
    </location>
    <ligand>
        <name>Mg(2+)</name>
        <dbReference type="ChEBI" id="CHEBI:18420"/>
        <label>1</label>
    </ligand>
</feature>
<dbReference type="InterPro" id="IPR050792">
    <property type="entry name" value="ADP-ribosylglycohydrolase"/>
</dbReference>
<dbReference type="GO" id="GO:0046872">
    <property type="term" value="F:metal ion binding"/>
    <property type="evidence" value="ECO:0007669"/>
    <property type="project" value="UniProtKB-KW"/>
</dbReference>
<dbReference type="PANTHER" id="PTHR16222:SF24">
    <property type="entry name" value="ADP-RIBOSYLHYDROLASE ARH3"/>
    <property type="match status" value="1"/>
</dbReference>
<dbReference type="InterPro" id="IPR036705">
    <property type="entry name" value="Ribosyl_crysJ1_sf"/>
</dbReference>
<dbReference type="Gene3D" id="1.10.4080.10">
    <property type="entry name" value="ADP-ribosylation/Crystallin J1"/>
    <property type="match status" value="1"/>
</dbReference>
<feature type="binding site" evidence="3">
    <location>
        <position position="62"/>
    </location>
    <ligand>
        <name>Mg(2+)</name>
        <dbReference type="ChEBI" id="CHEBI:18420"/>
        <label>1</label>
    </ligand>
</feature>
<feature type="binding site" evidence="3">
    <location>
        <position position="284"/>
    </location>
    <ligand>
        <name>Mg(2+)</name>
        <dbReference type="ChEBI" id="CHEBI:18420"/>
        <label>1</label>
    </ligand>
</feature>
<dbReference type="RefSeq" id="WP_353948142.1">
    <property type="nucleotide sequence ID" value="NZ_CP159510.1"/>
</dbReference>
<evidence type="ECO:0000256" key="2">
    <source>
        <dbReference type="ARBA" id="ARBA00022801"/>
    </source>
</evidence>
<dbReference type="InterPro" id="IPR005502">
    <property type="entry name" value="Ribosyl_crysJ1"/>
</dbReference>
<feature type="binding site" evidence="3">
    <location>
        <position position="63"/>
    </location>
    <ligand>
        <name>Mg(2+)</name>
        <dbReference type="ChEBI" id="CHEBI:18420"/>
        <label>1</label>
    </ligand>
</feature>
<evidence type="ECO:0000256" key="3">
    <source>
        <dbReference type="PIRSR" id="PIRSR605502-1"/>
    </source>
</evidence>
<dbReference type="PANTHER" id="PTHR16222">
    <property type="entry name" value="ADP-RIBOSYLGLYCOHYDROLASE"/>
    <property type="match status" value="1"/>
</dbReference>
<feature type="binding site" evidence="3">
    <location>
        <position position="281"/>
    </location>
    <ligand>
        <name>Mg(2+)</name>
        <dbReference type="ChEBI" id="CHEBI:18420"/>
        <label>1</label>
    </ligand>
</feature>
<proteinExistence type="inferred from homology"/>
<accession>A0AAU8IEW8</accession>
<keyword evidence="3" id="KW-0479">Metal-binding</keyword>
<organism evidence="4">
    <name type="scientific">Sporolactobacillus sp. Y61</name>
    <dbReference type="NCBI Taxonomy" id="3160863"/>
    <lineage>
        <taxon>Bacteria</taxon>
        <taxon>Bacillati</taxon>
        <taxon>Bacillota</taxon>
        <taxon>Bacilli</taxon>
        <taxon>Bacillales</taxon>
        <taxon>Sporolactobacillaceae</taxon>
        <taxon>Sporolactobacillus</taxon>
    </lineage>
</organism>
<comment type="cofactor">
    <cofactor evidence="3">
        <name>Mg(2+)</name>
        <dbReference type="ChEBI" id="CHEBI:18420"/>
    </cofactor>
    <text evidence="3">Binds 2 magnesium ions per subunit.</text>
</comment>
<protein>
    <submittedName>
        <fullName evidence="4">ADP-ribosylglycohydrolase family protein</fullName>
    </submittedName>
</protein>
<reference evidence="4" key="1">
    <citation type="submission" date="2024-06" db="EMBL/GenBank/DDBJ databases">
        <authorList>
            <person name="Fan A."/>
            <person name="Zhang F.Y."/>
            <person name="Zhang L."/>
        </authorList>
    </citation>
    <scope>NUCLEOTIDE SEQUENCE</scope>
    <source>
        <strain evidence="4">Y61</strain>
    </source>
</reference>
<keyword evidence="2" id="KW-0378">Hydrolase</keyword>
<dbReference type="GO" id="GO:0016787">
    <property type="term" value="F:hydrolase activity"/>
    <property type="evidence" value="ECO:0007669"/>
    <property type="project" value="UniProtKB-KW"/>
</dbReference>
<evidence type="ECO:0000313" key="4">
    <source>
        <dbReference type="EMBL" id="XCJ16748.1"/>
    </source>
</evidence>
<dbReference type="Pfam" id="PF03747">
    <property type="entry name" value="ADP_ribosyl_GH"/>
    <property type="match status" value="1"/>
</dbReference>
<dbReference type="SUPFAM" id="SSF101478">
    <property type="entry name" value="ADP-ribosylglycohydrolase"/>
    <property type="match status" value="1"/>
</dbReference>
<sequence>MIKDRILGALYGQAIGDAMGMPSELWPVQKIRACFAGRMTTFQDGPKSNPVARNYTKGQYTDDTNQAFAILDALIENHWIPDRQIIVKHLMKWAYAADAFNRNILGPSSKAALLAIQDGRDPKSVTDQALTNGSGMRIAPIGTLFDPGHTDELIAMVDSVTRVTHSSDVAISGAALIAGAVCAALAFEHWDDVIDYAIDVQNRAFKLGSPTWAASVRERLFIGLDLAHKYVDDQSAFEKAIYETVGTGTLASESIPAAVAIAYYARDVRRCALLAANLGGDTDTIGAMATAICGAKAGFGSIDPDWTGLIDSENRQHCIPNYAEAIMKFREGNNES</sequence>
<dbReference type="AlphaFoldDB" id="A0AAU8IEW8"/>